<evidence type="ECO:0000313" key="12">
    <source>
        <dbReference type="Proteomes" id="UP000054399"/>
    </source>
</evidence>
<evidence type="ECO:0000256" key="4">
    <source>
        <dbReference type="ARBA" id="ARBA00022679"/>
    </source>
</evidence>
<dbReference type="PANTHER" id="PTHR23417:SF16">
    <property type="entry name" value="TRNA (GUANINE-N(7)-)-METHYLTRANSFERASE"/>
    <property type="match status" value="1"/>
</dbReference>
<sequence>MSKRTREELEMEAGPSTASPGASAPPAPVPSVGEVQLLKVPQKRFYRQRAHANVFIDHELEYPKRPELMDWSTHYPAYFSQPNEDGSITPGEKKVEWADVGCGFGGLLMALAPLFPEKLMLGMEIRTSVTKYVTDRIAATRQVQSLLPADSVDTKPGGYQNVSVIKANSMKHMPNFFAKGQLEKIFFLFPDPHFKNRKHKARIITPALLAEYAYVLRPGGILYTVTDVKDLHEWMAHHLHAHPLFEYIPTETLSDDPILEAARTATEEGQKVERNKGDKWVACFTRKADPEED</sequence>
<dbReference type="InterPro" id="IPR025763">
    <property type="entry name" value="Trm8_euk"/>
</dbReference>
<dbReference type="HAMAP" id="MF_03055">
    <property type="entry name" value="tRNA_methyltr_TrmB_euk"/>
    <property type="match status" value="1"/>
</dbReference>
<reference evidence="11" key="1">
    <citation type="submission" date="2015-01" db="EMBL/GenBank/DDBJ databases">
        <authorList>
            <consortium name="The Broad Institute Genomics Platform"/>
            <person name="Cuomo C."/>
            <person name="Litvintseva A."/>
            <person name="Chen Y."/>
            <person name="Heitman J."/>
            <person name="Sun S."/>
            <person name="Springer D."/>
            <person name="Dromer F."/>
            <person name="Young S."/>
            <person name="Zeng Q."/>
            <person name="Gargeya S."/>
            <person name="Abouelleil A."/>
            <person name="Alvarado L."/>
            <person name="Chapman S.B."/>
            <person name="Gainer-Dewar J."/>
            <person name="Goldberg J."/>
            <person name="Griggs A."/>
            <person name="Gujja S."/>
            <person name="Hansen M."/>
            <person name="Howarth C."/>
            <person name="Imamovic A."/>
            <person name="Larimer J."/>
            <person name="Murphy C."/>
            <person name="Naylor J."/>
            <person name="Pearson M."/>
            <person name="Priest M."/>
            <person name="Roberts A."/>
            <person name="Saif S."/>
            <person name="Shea T."/>
            <person name="Sykes S."/>
            <person name="Wortman J."/>
            <person name="Nusbaum C."/>
            <person name="Birren B."/>
        </authorList>
    </citation>
    <scope>NUCLEOTIDE SEQUENCE</scope>
    <source>
        <strain evidence="11">IND107</strain>
    </source>
</reference>
<comment type="function">
    <text evidence="9">Catalyzes the formation of N(7)-methylguanine at position 46 (m7G46) in tRNA.</text>
</comment>
<comment type="similarity">
    <text evidence="9">Belongs to the class I-like SAM-binding methyltransferase superfamily. TrmB family.</text>
</comment>
<comment type="subcellular location">
    <subcellularLocation>
        <location evidence="9">Nucleus</location>
    </subcellularLocation>
</comment>
<reference evidence="11" key="2">
    <citation type="submission" date="2024-01" db="EMBL/GenBank/DDBJ databases">
        <title>Comparative genomics of Cryptococcus and Kwoniella reveals pathogenesis evolution and contrasting modes of karyotype evolution via chromosome fusion or intercentromeric recombination.</title>
        <authorList>
            <person name="Coelho M.A."/>
            <person name="David-Palma M."/>
            <person name="Shea T."/>
            <person name="Bowers K."/>
            <person name="Mcginley-Smith S."/>
            <person name="Mohammad A.W."/>
            <person name="Gnirke A."/>
            <person name="Yurkov A.M."/>
            <person name="Nowrousian M."/>
            <person name="Sun S."/>
            <person name="Cuomo C.A."/>
            <person name="Heitman J."/>
        </authorList>
    </citation>
    <scope>NUCLEOTIDE SEQUENCE</scope>
    <source>
        <strain evidence="11">IND107</strain>
    </source>
</reference>
<keyword evidence="12" id="KW-1185">Reference proteome</keyword>
<feature type="binding site" evidence="9">
    <location>
        <begin position="266"/>
        <end position="268"/>
    </location>
    <ligand>
        <name>S-adenosyl-L-methionine</name>
        <dbReference type="ChEBI" id="CHEBI:59789"/>
    </ligand>
</feature>
<evidence type="ECO:0000256" key="1">
    <source>
        <dbReference type="ARBA" id="ARBA00000142"/>
    </source>
</evidence>
<feature type="active site" evidence="9">
    <location>
        <position position="191"/>
    </location>
</feature>
<feature type="binding site" evidence="9">
    <location>
        <begin position="168"/>
        <end position="169"/>
    </location>
    <ligand>
        <name>S-adenosyl-L-methionine</name>
        <dbReference type="ChEBI" id="CHEBI:59789"/>
    </ligand>
</feature>
<evidence type="ECO:0000313" key="11">
    <source>
        <dbReference type="EMBL" id="KAL0240197.1"/>
    </source>
</evidence>
<keyword evidence="5 9" id="KW-0949">S-adenosyl-L-methionine</keyword>
<accession>A0ABR3BIW5</accession>
<name>A0ABR3BIW5_9TREE</name>
<dbReference type="PROSITE" id="PS51625">
    <property type="entry name" value="SAM_MT_TRMB"/>
    <property type="match status" value="1"/>
</dbReference>
<proteinExistence type="inferred from homology"/>
<dbReference type="Gene3D" id="3.40.50.150">
    <property type="entry name" value="Vaccinia Virus protein VP39"/>
    <property type="match status" value="1"/>
</dbReference>
<comment type="subunit">
    <text evidence="9">Forms a complex with TRM82.</text>
</comment>
<keyword evidence="6 9" id="KW-0819">tRNA processing</keyword>
<dbReference type="InterPro" id="IPR003358">
    <property type="entry name" value="tRNA_(Gua-N-7)_MeTrfase_Trmb"/>
</dbReference>
<evidence type="ECO:0000256" key="7">
    <source>
        <dbReference type="ARBA" id="ARBA00022884"/>
    </source>
</evidence>
<feature type="binding site" evidence="9">
    <location>
        <position position="188"/>
    </location>
    <ligand>
        <name>S-adenosyl-L-methionine</name>
        <dbReference type="ChEBI" id="CHEBI:59789"/>
    </ligand>
</feature>
<dbReference type="InterPro" id="IPR029063">
    <property type="entry name" value="SAM-dependent_MTases_sf"/>
</dbReference>
<dbReference type="NCBIfam" id="TIGR00091">
    <property type="entry name" value="tRNA (guanosine(46)-N7)-methyltransferase TrmB"/>
    <property type="match status" value="1"/>
</dbReference>
<comment type="pathway">
    <text evidence="9">tRNA modification; N(7)-methylguanine-tRNA biosynthesis.</text>
</comment>
<evidence type="ECO:0000256" key="3">
    <source>
        <dbReference type="ARBA" id="ARBA00022603"/>
    </source>
</evidence>
<keyword evidence="4 9" id="KW-0808">Transferase</keyword>
<keyword evidence="2 9" id="KW-0820">tRNA-binding</keyword>
<gene>
    <name evidence="9" type="primary">TRM8</name>
    <name evidence="11" type="ORF">I308_106745</name>
</gene>
<comment type="catalytic activity">
    <reaction evidence="1 9">
        <text>guanosine(46) in tRNA + S-adenosyl-L-methionine = N(7)-methylguanosine(46) in tRNA + S-adenosyl-L-homocysteine</text>
        <dbReference type="Rhea" id="RHEA:42708"/>
        <dbReference type="Rhea" id="RHEA-COMP:10188"/>
        <dbReference type="Rhea" id="RHEA-COMP:10189"/>
        <dbReference type="ChEBI" id="CHEBI:57856"/>
        <dbReference type="ChEBI" id="CHEBI:59789"/>
        <dbReference type="ChEBI" id="CHEBI:74269"/>
        <dbReference type="ChEBI" id="CHEBI:74480"/>
        <dbReference type="EC" id="2.1.1.33"/>
    </reaction>
</comment>
<dbReference type="RefSeq" id="XP_066610705.1">
    <property type="nucleotide sequence ID" value="XM_066761165.1"/>
</dbReference>
<evidence type="ECO:0000256" key="2">
    <source>
        <dbReference type="ARBA" id="ARBA00022555"/>
    </source>
</evidence>
<evidence type="ECO:0000256" key="5">
    <source>
        <dbReference type="ARBA" id="ARBA00022691"/>
    </source>
</evidence>
<feature type="binding site" evidence="9">
    <location>
        <begin position="124"/>
        <end position="125"/>
    </location>
    <ligand>
        <name>S-adenosyl-L-methionine</name>
        <dbReference type="ChEBI" id="CHEBI:59789"/>
    </ligand>
</feature>
<evidence type="ECO:0000256" key="6">
    <source>
        <dbReference type="ARBA" id="ARBA00022694"/>
    </source>
</evidence>
<dbReference type="SUPFAM" id="SSF53335">
    <property type="entry name" value="S-adenosyl-L-methionine-dependent methyltransferases"/>
    <property type="match status" value="1"/>
</dbReference>
<organism evidence="11 12">
    <name type="scientific">Cryptococcus tetragattii IND107</name>
    <dbReference type="NCBI Taxonomy" id="1296105"/>
    <lineage>
        <taxon>Eukaryota</taxon>
        <taxon>Fungi</taxon>
        <taxon>Dikarya</taxon>
        <taxon>Basidiomycota</taxon>
        <taxon>Agaricomycotina</taxon>
        <taxon>Tremellomycetes</taxon>
        <taxon>Tremellales</taxon>
        <taxon>Cryptococcaceae</taxon>
        <taxon>Cryptococcus</taxon>
        <taxon>Cryptococcus gattii species complex</taxon>
    </lineage>
</organism>
<evidence type="ECO:0000256" key="10">
    <source>
        <dbReference type="SAM" id="MobiDB-lite"/>
    </source>
</evidence>
<dbReference type="Proteomes" id="UP000054399">
    <property type="component" value="Unassembled WGS sequence"/>
</dbReference>
<keyword evidence="7 9" id="KW-0694">RNA-binding</keyword>
<feature type="region of interest" description="Disordered" evidence="10">
    <location>
        <begin position="1"/>
        <end position="30"/>
    </location>
</feature>
<dbReference type="CDD" id="cd02440">
    <property type="entry name" value="AdoMet_MTases"/>
    <property type="match status" value="1"/>
</dbReference>
<dbReference type="PANTHER" id="PTHR23417">
    <property type="entry name" value="3-DEOXY-D-MANNO-OCTULOSONIC-ACID TRANSFERASE/TRNA GUANINE-N 7 - -METHYLTRANSFERASE"/>
    <property type="match status" value="1"/>
</dbReference>
<dbReference type="Pfam" id="PF02390">
    <property type="entry name" value="Methyltransf_4"/>
    <property type="match status" value="1"/>
</dbReference>
<dbReference type="GeneID" id="91993598"/>
<dbReference type="EC" id="2.1.1.33" evidence="9"/>
<keyword evidence="3 9" id="KW-0489">Methyltransferase</keyword>
<evidence type="ECO:0000256" key="9">
    <source>
        <dbReference type="HAMAP-Rule" id="MF_03055"/>
    </source>
</evidence>
<feature type="binding site" evidence="9">
    <location>
        <position position="101"/>
    </location>
    <ligand>
        <name>S-adenosyl-L-methionine</name>
        <dbReference type="ChEBI" id="CHEBI:59789"/>
    </ligand>
</feature>
<evidence type="ECO:0000256" key="8">
    <source>
        <dbReference type="ARBA" id="ARBA00023242"/>
    </source>
</evidence>
<feature type="compositionally biased region" description="Low complexity" evidence="10">
    <location>
        <begin position="13"/>
        <end position="22"/>
    </location>
</feature>
<dbReference type="EMBL" id="ATAM02000015">
    <property type="protein sequence ID" value="KAL0240197.1"/>
    <property type="molecule type" value="Genomic_DNA"/>
</dbReference>
<protein>
    <recommendedName>
        <fullName evidence="9">tRNA (guanine-N(7)-)-methyltransferase</fullName>
        <ecNumber evidence="9">2.1.1.33</ecNumber>
    </recommendedName>
    <alternativeName>
        <fullName evidence="9">Transfer RNA methyltransferase 8</fullName>
    </alternativeName>
    <alternativeName>
        <fullName evidence="9">tRNA (guanine(46)-N(7))-methyltransferase</fullName>
    </alternativeName>
    <alternativeName>
        <fullName evidence="9">tRNA(m7G46)-methyltransferase</fullName>
    </alternativeName>
</protein>
<comment type="caution">
    <text evidence="11">The sequence shown here is derived from an EMBL/GenBank/DDBJ whole genome shotgun (WGS) entry which is preliminary data.</text>
</comment>
<keyword evidence="8 9" id="KW-0539">Nucleus</keyword>